<dbReference type="AlphaFoldDB" id="A0AAE0HXT5"/>
<evidence type="ECO:0000313" key="3">
    <source>
        <dbReference type="Proteomes" id="UP001283341"/>
    </source>
</evidence>
<comment type="caution">
    <text evidence="2">The sequence shown here is derived from an EMBL/GenBank/DDBJ whole genome shotgun (WGS) entry which is preliminary data.</text>
</comment>
<organism evidence="2 3">
    <name type="scientific">Apodospora peruviana</name>
    <dbReference type="NCBI Taxonomy" id="516989"/>
    <lineage>
        <taxon>Eukaryota</taxon>
        <taxon>Fungi</taxon>
        <taxon>Dikarya</taxon>
        <taxon>Ascomycota</taxon>
        <taxon>Pezizomycotina</taxon>
        <taxon>Sordariomycetes</taxon>
        <taxon>Sordariomycetidae</taxon>
        <taxon>Sordariales</taxon>
        <taxon>Lasiosphaeriaceae</taxon>
        <taxon>Apodospora</taxon>
    </lineage>
</organism>
<feature type="signal peptide" evidence="1">
    <location>
        <begin position="1"/>
        <end position="21"/>
    </location>
</feature>
<dbReference type="EMBL" id="JAUEDM010000007">
    <property type="protein sequence ID" value="KAK3313971.1"/>
    <property type="molecule type" value="Genomic_DNA"/>
</dbReference>
<dbReference type="Proteomes" id="UP001283341">
    <property type="component" value="Unassembled WGS sequence"/>
</dbReference>
<name>A0AAE0HXT5_9PEZI</name>
<accession>A0AAE0HXT5</accession>
<reference evidence="2" key="2">
    <citation type="submission" date="2023-06" db="EMBL/GenBank/DDBJ databases">
        <authorList>
            <consortium name="Lawrence Berkeley National Laboratory"/>
            <person name="Haridas S."/>
            <person name="Hensen N."/>
            <person name="Bonometti L."/>
            <person name="Westerberg I."/>
            <person name="Brannstrom I.O."/>
            <person name="Guillou S."/>
            <person name="Cros-Aarteil S."/>
            <person name="Calhoun S."/>
            <person name="Kuo A."/>
            <person name="Mondo S."/>
            <person name="Pangilinan J."/>
            <person name="Riley R."/>
            <person name="Labutti K."/>
            <person name="Andreopoulos B."/>
            <person name="Lipzen A."/>
            <person name="Chen C."/>
            <person name="Yanf M."/>
            <person name="Daum C."/>
            <person name="Ng V."/>
            <person name="Clum A."/>
            <person name="Steindorff A."/>
            <person name="Ohm R."/>
            <person name="Martin F."/>
            <person name="Silar P."/>
            <person name="Natvig D."/>
            <person name="Lalanne C."/>
            <person name="Gautier V."/>
            <person name="Ament-Velasquez S.L."/>
            <person name="Kruys A."/>
            <person name="Hutchinson M.I."/>
            <person name="Powell A.J."/>
            <person name="Barry K."/>
            <person name="Miller A.N."/>
            <person name="Grigoriev I.V."/>
            <person name="Debuchy R."/>
            <person name="Gladieux P."/>
            <person name="Thoren M.H."/>
            <person name="Johannesson H."/>
        </authorList>
    </citation>
    <scope>NUCLEOTIDE SEQUENCE</scope>
    <source>
        <strain evidence="2">CBS 118394</strain>
    </source>
</reference>
<sequence length="124" mass="13729">MRLSSSSLIGITLLLPGTANADDGVKVNYYSDTNCQNYMISVFPTVGQKGKCYDYQWTGQQSVGIAECNFNPMAWACQCEFYQEYGCTGTKVTKEYKPVNPNWCASNPGHGFKSMKCKIFSTGI</sequence>
<protein>
    <submittedName>
        <fullName evidence="2">Uncharacterized protein</fullName>
    </submittedName>
</protein>
<proteinExistence type="predicted"/>
<evidence type="ECO:0000313" key="2">
    <source>
        <dbReference type="EMBL" id="KAK3313971.1"/>
    </source>
</evidence>
<keyword evidence="1" id="KW-0732">Signal</keyword>
<reference evidence="2" key="1">
    <citation type="journal article" date="2023" name="Mol. Phylogenet. Evol.">
        <title>Genome-scale phylogeny and comparative genomics of the fungal order Sordariales.</title>
        <authorList>
            <person name="Hensen N."/>
            <person name="Bonometti L."/>
            <person name="Westerberg I."/>
            <person name="Brannstrom I.O."/>
            <person name="Guillou S."/>
            <person name="Cros-Aarteil S."/>
            <person name="Calhoun S."/>
            <person name="Haridas S."/>
            <person name="Kuo A."/>
            <person name="Mondo S."/>
            <person name="Pangilinan J."/>
            <person name="Riley R."/>
            <person name="LaButti K."/>
            <person name="Andreopoulos B."/>
            <person name="Lipzen A."/>
            <person name="Chen C."/>
            <person name="Yan M."/>
            <person name="Daum C."/>
            <person name="Ng V."/>
            <person name="Clum A."/>
            <person name="Steindorff A."/>
            <person name="Ohm R.A."/>
            <person name="Martin F."/>
            <person name="Silar P."/>
            <person name="Natvig D.O."/>
            <person name="Lalanne C."/>
            <person name="Gautier V."/>
            <person name="Ament-Velasquez S.L."/>
            <person name="Kruys A."/>
            <person name="Hutchinson M.I."/>
            <person name="Powell A.J."/>
            <person name="Barry K."/>
            <person name="Miller A.N."/>
            <person name="Grigoriev I.V."/>
            <person name="Debuchy R."/>
            <person name="Gladieux P."/>
            <person name="Hiltunen Thoren M."/>
            <person name="Johannesson H."/>
        </authorList>
    </citation>
    <scope>NUCLEOTIDE SEQUENCE</scope>
    <source>
        <strain evidence="2">CBS 118394</strain>
    </source>
</reference>
<gene>
    <name evidence="2" type="ORF">B0H66DRAFT_567497</name>
</gene>
<feature type="chain" id="PRO_5042241711" evidence="1">
    <location>
        <begin position="22"/>
        <end position="124"/>
    </location>
</feature>
<keyword evidence="3" id="KW-1185">Reference proteome</keyword>
<evidence type="ECO:0000256" key="1">
    <source>
        <dbReference type="SAM" id="SignalP"/>
    </source>
</evidence>